<gene>
    <name evidence="15" type="primary">purM</name>
    <name evidence="18" type="ORF">LO80_04460</name>
</gene>
<dbReference type="GO" id="GO:0046084">
    <property type="term" value="P:adenine biosynthetic process"/>
    <property type="evidence" value="ECO:0007669"/>
    <property type="project" value="TreeGrafter"/>
</dbReference>
<keyword evidence="7 15" id="KW-0436">Ligase</keyword>
<comment type="subcellular location">
    <subcellularLocation>
        <location evidence="1 15">Cytoplasm</location>
    </subcellularLocation>
</comment>
<reference evidence="18 19" key="1">
    <citation type="submission" date="2014-10" db="EMBL/GenBank/DDBJ databases">
        <title>Whole genome sequence of Francisella endociliophora strain FSC1006, isolated from a laboratory culture of the marine ciliate Euplotes raikovi.</title>
        <authorList>
            <person name="Granberg M."/>
            <person name="Backman S."/>
            <person name="Lundmark E."/>
            <person name="Nilsson E."/>
            <person name="Karlsson E."/>
            <person name="Thelaus J."/>
            <person name="Ohrman C."/>
            <person name="Larkeryd A."/>
            <person name="Stenberg P."/>
        </authorList>
    </citation>
    <scope>NUCLEOTIDE SEQUENCE [LARGE SCALE GENOMIC DNA]</scope>
    <source>
        <strain evidence="18 19">FSC1006</strain>
    </source>
</reference>
<evidence type="ECO:0000313" key="19">
    <source>
        <dbReference type="Proteomes" id="UP000029672"/>
    </source>
</evidence>
<keyword evidence="19" id="KW-1185">Reference proteome</keyword>
<dbReference type="InterPro" id="IPR010918">
    <property type="entry name" value="PurM-like_C_dom"/>
</dbReference>
<organism evidence="18 19">
    <name type="scientific">Candidatus Francisella endociliophora</name>
    <dbReference type="NCBI Taxonomy" id="653937"/>
    <lineage>
        <taxon>Bacteria</taxon>
        <taxon>Pseudomonadati</taxon>
        <taxon>Pseudomonadota</taxon>
        <taxon>Gammaproteobacteria</taxon>
        <taxon>Thiotrichales</taxon>
        <taxon>Francisellaceae</taxon>
        <taxon>Francisella</taxon>
    </lineage>
</organism>
<dbReference type="InterPro" id="IPR004733">
    <property type="entry name" value="PurM_cligase"/>
</dbReference>
<dbReference type="RefSeq" id="WP_040008919.1">
    <property type="nucleotide sequence ID" value="NZ_CP009574.1"/>
</dbReference>
<evidence type="ECO:0000259" key="16">
    <source>
        <dbReference type="Pfam" id="PF00586"/>
    </source>
</evidence>
<dbReference type="GO" id="GO:0006189">
    <property type="term" value="P:'de novo' IMP biosynthetic process"/>
    <property type="evidence" value="ECO:0007669"/>
    <property type="project" value="UniProtKB-UniRule"/>
</dbReference>
<dbReference type="PANTHER" id="PTHR10520:SF12">
    <property type="entry name" value="TRIFUNCTIONAL PURINE BIOSYNTHETIC PROTEIN ADENOSINE-3"/>
    <property type="match status" value="1"/>
</dbReference>
<dbReference type="GO" id="GO:0005524">
    <property type="term" value="F:ATP binding"/>
    <property type="evidence" value="ECO:0007669"/>
    <property type="project" value="UniProtKB-KW"/>
</dbReference>
<evidence type="ECO:0000256" key="6">
    <source>
        <dbReference type="ARBA" id="ARBA00022490"/>
    </source>
</evidence>
<evidence type="ECO:0000256" key="1">
    <source>
        <dbReference type="ARBA" id="ARBA00004496"/>
    </source>
</evidence>
<dbReference type="HAMAP" id="MF_00741">
    <property type="entry name" value="AIRS"/>
    <property type="match status" value="1"/>
</dbReference>
<dbReference type="Gene3D" id="3.30.1330.10">
    <property type="entry name" value="PurM-like, N-terminal domain"/>
    <property type="match status" value="1"/>
</dbReference>
<dbReference type="CDD" id="cd02196">
    <property type="entry name" value="PurM"/>
    <property type="match status" value="1"/>
</dbReference>
<evidence type="ECO:0000256" key="4">
    <source>
        <dbReference type="ARBA" id="ARBA00013047"/>
    </source>
</evidence>
<dbReference type="AlphaFoldDB" id="A0A097ENZ9"/>
<proteinExistence type="inferred from homology"/>
<evidence type="ECO:0000256" key="15">
    <source>
        <dbReference type="HAMAP-Rule" id="MF_00741"/>
    </source>
</evidence>
<dbReference type="KEGG" id="frf:LO80_04460"/>
<dbReference type="STRING" id="1547445.LO80_04460"/>
<feature type="domain" description="PurM-like C-terminal" evidence="17">
    <location>
        <begin position="176"/>
        <end position="346"/>
    </location>
</feature>
<dbReference type="GO" id="GO:0005829">
    <property type="term" value="C:cytosol"/>
    <property type="evidence" value="ECO:0007669"/>
    <property type="project" value="TreeGrafter"/>
</dbReference>
<evidence type="ECO:0000313" key="18">
    <source>
        <dbReference type="EMBL" id="AIT09292.1"/>
    </source>
</evidence>
<dbReference type="EMBL" id="CP009574">
    <property type="protein sequence ID" value="AIT09292.1"/>
    <property type="molecule type" value="Genomic_DNA"/>
</dbReference>
<evidence type="ECO:0000256" key="2">
    <source>
        <dbReference type="ARBA" id="ARBA00004686"/>
    </source>
</evidence>
<accession>A0A097ENZ9</accession>
<dbReference type="InterPro" id="IPR016188">
    <property type="entry name" value="PurM-like_N"/>
</dbReference>
<evidence type="ECO:0000256" key="12">
    <source>
        <dbReference type="ARBA" id="ARBA00032931"/>
    </source>
</evidence>
<name>A0A097ENZ9_9GAMM</name>
<dbReference type="GO" id="GO:0004641">
    <property type="term" value="F:phosphoribosylformylglycinamidine cyclo-ligase activity"/>
    <property type="evidence" value="ECO:0007669"/>
    <property type="project" value="UniProtKB-UniRule"/>
</dbReference>
<dbReference type="Gene3D" id="3.90.650.10">
    <property type="entry name" value="PurM-like C-terminal domain"/>
    <property type="match status" value="1"/>
</dbReference>
<evidence type="ECO:0000256" key="8">
    <source>
        <dbReference type="ARBA" id="ARBA00022741"/>
    </source>
</evidence>
<dbReference type="PANTHER" id="PTHR10520">
    <property type="entry name" value="TRIFUNCTIONAL PURINE BIOSYNTHETIC PROTEIN ADENOSINE-3-RELATED"/>
    <property type="match status" value="1"/>
</dbReference>
<evidence type="ECO:0000256" key="5">
    <source>
        <dbReference type="ARBA" id="ARBA00020367"/>
    </source>
</evidence>
<keyword evidence="8 15" id="KW-0547">Nucleotide-binding</keyword>
<dbReference type="HOGENOM" id="CLU_047116_0_0_6"/>
<dbReference type="NCBIfam" id="TIGR00878">
    <property type="entry name" value="purM"/>
    <property type="match status" value="1"/>
</dbReference>
<evidence type="ECO:0000259" key="17">
    <source>
        <dbReference type="Pfam" id="PF02769"/>
    </source>
</evidence>
<sequence length="347" mass="37685">MASLKYEDAGVNIEAGNQAVDRMKDHVKKTFTKEVLTGLGSFGSLYSLKSVINNYDDPVLVQSIDGVGTKTKVAVMCGKFENLGYDLFSAATNDIVVMGAKPITFLDYVAHDKLDPAIMEELVKGMSKACAESGVSLVGGETAEMPGVYQAGEIDMVGVITGVVDKNKVINGENIKEGDVVFGLSSSGLHTNGYSFARKLFFDVAGNKHTDTYPELDDKTIGDVLLEPHINYTNIIHDFLDNGVDIKGMAHITGGGFIENVPRVLPKGLGADISKDSFETPAVFRVMQRIGEISEFEMYRSFNMGIGMAIIASQDQFEKMQQLAQKHTNTKLYQIGKITNTGKVEII</sequence>
<dbReference type="eggNOG" id="COG0150">
    <property type="taxonomic scope" value="Bacteria"/>
</dbReference>
<dbReference type="SUPFAM" id="SSF56042">
    <property type="entry name" value="PurM C-terminal domain-like"/>
    <property type="match status" value="1"/>
</dbReference>
<dbReference type="InterPro" id="IPR036676">
    <property type="entry name" value="PurM-like_C_sf"/>
</dbReference>
<evidence type="ECO:0000256" key="14">
    <source>
        <dbReference type="ARBA" id="ARBA00049057"/>
    </source>
</evidence>
<evidence type="ECO:0000256" key="13">
    <source>
        <dbReference type="ARBA" id="ARBA00033093"/>
    </source>
</evidence>
<protein>
    <recommendedName>
        <fullName evidence="5 15">Phosphoribosylformylglycinamidine cyclo-ligase</fullName>
        <ecNumber evidence="4 15">6.3.3.1</ecNumber>
    </recommendedName>
    <alternativeName>
        <fullName evidence="12 15">AIR synthase</fullName>
    </alternativeName>
    <alternativeName>
        <fullName evidence="13 15">AIRS</fullName>
    </alternativeName>
    <alternativeName>
        <fullName evidence="11 15">Phosphoribosyl-aminoimidazole synthetase</fullName>
    </alternativeName>
</protein>
<dbReference type="Pfam" id="PF00586">
    <property type="entry name" value="AIRS"/>
    <property type="match status" value="1"/>
</dbReference>
<comment type="similarity">
    <text evidence="3 15">Belongs to the AIR synthase family.</text>
</comment>
<comment type="pathway">
    <text evidence="2 15">Purine metabolism; IMP biosynthesis via de novo pathway; 5-amino-1-(5-phospho-D-ribosyl)imidazole from N(2)-formyl-N(1)-(5-phospho-D-ribosyl)glycinamide: step 2/2.</text>
</comment>
<dbReference type="Pfam" id="PF02769">
    <property type="entry name" value="AIRS_C"/>
    <property type="match status" value="1"/>
</dbReference>
<keyword evidence="10 15" id="KW-0067">ATP-binding</keyword>
<keyword evidence="6 15" id="KW-0963">Cytoplasm</keyword>
<dbReference type="InterPro" id="IPR036921">
    <property type="entry name" value="PurM-like_N_sf"/>
</dbReference>
<dbReference type="SUPFAM" id="SSF55326">
    <property type="entry name" value="PurM N-terminal domain-like"/>
    <property type="match status" value="1"/>
</dbReference>
<comment type="catalytic activity">
    <reaction evidence="14 15">
        <text>2-formamido-N(1)-(5-O-phospho-beta-D-ribosyl)acetamidine + ATP = 5-amino-1-(5-phospho-beta-D-ribosyl)imidazole + ADP + phosphate + H(+)</text>
        <dbReference type="Rhea" id="RHEA:23032"/>
        <dbReference type="ChEBI" id="CHEBI:15378"/>
        <dbReference type="ChEBI" id="CHEBI:30616"/>
        <dbReference type="ChEBI" id="CHEBI:43474"/>
        <dbReference type="ChEBI" id="CHEBI:137981"/>
        <dbReference type="ChEBI" id="CHEBI:147287"/>
        <dbReference type="ChEBI" id="CHEBI:456216"/>
        <dbReference type="EC" id="6.3.3.1"/>
    </reaction>
</comment>
<dbReference type="UniPathway" id="UPA00074">
    <property type="reaction ID" value="UER00129"/>
</dbReference>
<dbReference type="OrthoDB" id="9777881at2"/>
<evidence type="ECO:0000256" key="10">
    <source>
        <dbReference type="ARBA" id="ARBA00022840"/>
    </source>
</evidence>
<dbReference type="FunFam" id="3.90.650.10:FF:000011">
    <property type="entry name" value="Phosphoribosylformylglycinamidine cyclo-ligase"/>
    <property type="match status" value="1"/>
</dbReference>
<keyword evidence="9 15" id="KW-0658">Purine biosynthesis</keyword>
<evidence type="ECO:0000256" key="9">
    <source>
        <dbReference type="ARBA" id="ARBA00022755"/>
    </source>
</evidence>
<feature type="domain" description="PurM-like N-terminal" evidence="16">
    <location>
        <begin position="56"/>
        <end position="164"/>
    </location>
</feature>
<dbReference type="EC" id="6.3.3.1" evidence="4 15"/>
<dbReference type="Proteomes" id="UP000029672">
    <property type="component" value="Chromosome"/>
</dbReference>
<dbReference type="GO" id="GO:0004637">
    <property type="term" value="F:phosphoribosylamine-glycine ligase activity"/>
    <property type="evidence" value="ECO:0007669"/>
    <property type="project" value="TreeGrafter"/>
</dbReference>
<evidence type="ECO:0000256" key="11">
    <source>
        <dbReference type="ARBA" id="ARBA00031908"/>
    </source>
</evidence>
<evidence type="ECO:0000256" key="3">
    <source>
        <dbReference type="ARBA" id="ARBA00010280"/>
    </source>
</evidence>
<evidence type="ECO:0000256" key="7">
    <source>
        <dbReference type="ARBA" id="ARBA00022598"/>
    </source>
</evidence>